<protein>
    <submittedName>
        <fullName evidence="2">Uncharacterized protein</fullName>
    </submittedName>
</protein>
<dbReference type="Gramene" id="KOM52495">
    <property type="protein sequence ID" value="KOM52495"/>
    <property type="gene ID" value="LR48_Vigan09g115400"/>
</dbReference>
<sequence>MGGRKLIGISEKLESKIDGRERESATNPASAGSSQTSQCHIQRHHTSDSLAVKASMPQAAVNAFTIPYRRDHHHEQPCRRCRRAKHDTTQSLFFAPQTESFKPPPRVLPSSRNTISSEQLHIRRDAEAIQCPHHLAQIMFSPWQFL</sequence>
<dbReference type="AlphaFoldDB" id="A0A0L9VBR2"/>
<gene>
    <name evidence="2" type="ORF">LR48_Vigan09g115400</name>
</gene>
<name>A0A0L9VBR2_PHAAN</name>
<evidence type="ECO:0000313" key="3">
    <source>
        <dbReference type="Proteomes" id="UP000053144"/>
    </source>
</evidence>
<dbReference type="Proteomes" id="UP000053144">
    <property type="component" value="Chromosome 9"/>
</dbReference>
<dbReference type="EMBL" id="CM003379">
    <property type="protein sequence ID" value="KOM52495.1"/>
    <property type="molecule type" value="Genomic_DNA"/>
</dbReference>
<proteinExistence type="predicted"/>
<accession>A0A0L9VBR2</accession>
<feature type="compositionally biased region" description="Polar residues" evidence="1">
    <location>
        <begin position="25"/>
        <end position="40"/>
    </location>
</feature>
<reference evidence="3" key="1">
    <citation type="journal article" date="2015" name="Proc. Natl. Acad. Sci. U.S.A.">
        <title>Genome sequencing of adzuki bean (Vigna angularis) provides insight into high starch and low fat accumulation and domestication.</title>
        <authorList>
            <person name="Yang K."/>
            <person name="Tian Z."/>
            <person name="Chen C."/>
            <person name="Luo L."/>
            <person name="Zhao B."/>
            <person name="Wang Z."/>
            <person name="Yu L."/>
            <person name="Li Y."/>
            <person name="Sun Y."/>
            <person name="Li W."/>
            <person name="Chen Y."/>
            <person name="Li Y."/>
            <person name="Zhang Y."/>
            <person name="Ai D."/>
            <person name="Zhao J."/>
            <person name="Shang C."/>
            <person name="Ma Y."/>
            <person name="Wu B."/>
            <person name="Wang M."/>
            <person name="Gao L."/>
            <person name="Sun D."/>
            <person name="Zhang P."/>
            <person name="Guo F."/>
            <person name="Wang W."/>
            <person name="Li Y."/>
            <person name="Wang J."/>
            <person name="Varshney R.K."/>
            <person name="Wang J."/>
            <person name="Ling H.Q."/>
            <person name="Wan P."/>
        </authorList>
    </citation>
    <scope>NUCLEOTIDE SEQUENCE</scope>
    <source>
        <strain evidence="3">cv. Jingnong 6</strain>
    </source>
</reference>
<feature type="region of interest" description="Disordered" evidence="1">
    <location>
        <begin position="1"/>
        <end position="51"/>
    </location>
</feature>
<evidence type="ECO:0000313" key="2">
    <source>
        <dbReference type="EMBL" id="KOM52495.1"/>
    </source>
</evidence>
<feature type="compositionally biased region" description="Basic and acidic residues" evidence="1">
    <location>
        <begin position="11"/>
        <end position="24"/>
    </location>
</feature>
<evidence type="ECO:0000256" key="1">
    <source>
        <dbReference type="SAM" id="MobiDB-lite"/>
    </source>
</evidence>
<organism evidence="2 3">
    <name type="scientific">Phaseolus angularis</name>
    <name type="common">Azuki bean</name>
    <name type="synonym">Vigna angularis</name>
    <dbReference type="NCBI Taxonomy" id="3914"/>
    <lineage>
        <taxon>Eukaryota</taxon>
        <taxon>Viridiplantae</taxon>
        <taxon>Streptophyta</taxon>
        <taxon>Embryophyta</taxon>
        <taxon>Tracheophyta</taxon>
        <taxon>Spermatophyta</taxon>
        <taxon>Magnoliopsida</taxon>
        <taxon>eudicotyledons</taxon>
        <taxon>Gunneridae</taxon>
        <taxon>Pentapetalae</taxon>
        <taxon>rosids</taxon>
        <taxon>fabids</taxon>
        <taxon>Fabales</taxon>
        <taxon>Fabaceae</taxon>
        <taxon>Papilionoideae</taxon>
        <taxon>50 kb inversion clade</taxon>
        <taxon>NPAAA clade</taxon>
        <taxon>indigoferoid/millettioid clade</taxon>
        <taxon>Phaseoleae</taxon>
        <taxon>Vigna</taxon>
    </lineage>
</organism>